<sequence length="58" mass="6645">MRANATLQAQAEGAATSTRRNASILHLRLLRSRLQAIVQRLRATISTCFFIHKTKWHE</sequence>
<dbReference type="EMBL" id="DF820463">
    <property type="protein sequence ID" value="GAK55579.1"/>
    <property type="molecule type" value="Genomic_DNA"/>
</dbReference>
<gene>
    <name evidence="1" type="ORF">U27_02413</name>
</gene>
<keyword evidence="2" id="KW-1185">Reference proteome</keyword>
<accession>A0A0S6WAM2</accession>
<dbReference type="HOGENOM" id="CLU_2970053_0_0_0"/>
<name>A0A0S6WAM2_VECG1</name>
<dbReference type="Proteomes" id="UP000030661">
    <property type="component" value="Unassembled WGS sequence"/>
</dbReference>
<evidence type="ECO:0000313" key="2">
    <source>
        <dbReference type="Proteomes" id="UP000030661"/>
    </source>
</evidence>
<evidence type="ECO:0000313" key="1">
    <source>
        <dbReference type="EMBL" id="GAK55579.1"/>
    </source>
</evidence>
<dbReference type="AlphaFoldDB" id="A0A0S6WAM2"/>
<reference evidence="1" key="1">
    <citation type="journal article" date="2015" name="PeerJ">
        <title>First genomic representation of candidate bacterial phylum KSB3 points to enhanced environmental sensing as a trigger of wastewater bulking.</title>
        <authorList>
            <person name="Sekiguchi Y."/>
            <person name="Ohashi A."/>
            <person name="Parks D.H."/>
            <person name="Yamauchi T."/>
            <person name="Tyson G.W."/>
            <person name="Hugenholtz P."/>
        </authorList>
    </citation>
    <scope>NUCLEOTIDE SEQUENCE [LARGE SCALE GENOMIC DNA]</scope>
</reference>
<organism evidence="1">
    <name type="scientific">Vecturithrix granuli</name>
    <dbReference type="NCBI Taxonomy" id="1499967"/>
    <lineage>
        <taxon>Bacteria</taxon>
        <taxon>Candidatus Moduliflexota</taxon>
        <taxon>Candidatus Vecturitrichia</taxon>
        <taxon>Candidatus Vecturitrichales</taxon>
        <taxon>Candidatus Vecturitrichaceae</taxon>
        <taxon>Candidatus Vecturithrix</taxon>
    </lineage>
</organism>
<protein>
    <submittedName>
        <fullName evidence="1">Uncharacterized protein</fullName>
    </submittedName>
</protein>
<proteinExistence type="predicted"/>